<dbReference type="Proteomes" id="UP001465153">
    <property type="component" value="Unassembled WGS sequence"/>
</dbReference>
<proteinExistence type="predicted"/>
<sequence length="90" mass="10627">MREQCVDFITGDRVAFEFTSKYPLDFNVHYHTDNATTFPVKESGIATYRGEFVVGDVEQYCFMWTNRQRVSERWEFTMEYTTSQETGVTP</sequence>
<comment type="caution">
    <text evidence="1">The sequence shown here is derived from an EMBL/GenBank/DDBJ whole genome shotgun (WGS) entry which is preliminary data.</text>
</comment>
<dbReference type="EMBL" id="BAABWN010000024">
    <property type="protein sequence ID" value="GAA6170305.1"/>
    <property type="molecule type" value="Genomic_DNA"/>
</dbReference>
<name>A0ABQ0AF78_9GAMM</name>
<organism evidence="1 2">
    <name type="scientific">Sessilibacter corallicola</name>
    <dbReference type="NCBI Taxonomy" id="2904075"/>
    <lineage>
        <taxon>Bacteria</taxon>
        <taxon>Pseudomonadati</taxon>
        <taxon>Pseudomonadota</taxon>
        <taxon>Gammaproteobacteria</taxon>
        <taxon>Cellvibrionales</taxon>
        <taxon>Cellvibrionaceae</taxon>
        <taxon>Sessilibacter</taxon>
    </lineage>
</organism>
<keyword evidence="2" id="KW-1185">Reference proteome</keyword>
<evidence type="ECO:0000313" key="2">
    <source>
        <dbReference type="Proteomes" id="UP001465153"/>
    </source>
</evidence>
<accession>A0ABQ0AF78</accession>
<protein>
    <submittedName>
        <fullName evidence="1">Uncharacterized protein</fullName>
    </submittedName>
</protein>
<reference evidence="1 2" key="1">
    <citation type="submission" date="2024-04" db="EMBL/GenBank/DDBJ databases">
        <title>Draft genome sequence of Sessilibacter corallicola NBRC 116591.</title>
        <authorList>
            <person name="Miyakawa T."/>
            <person name="Kusuya Y."/>
            <person name="Miura T."/>
        </authorList>
    </citation>
    <scope>NUCLEOTIDE SEQUENCE [LARGE SCALE GENOMIC DNA]</scope>
    <source>
        <strain evidence="1 2">KU-00831-HH</strain>
    </source>
</reference>
<gene>
    <name evidence="1" type="ORF">NBRC116591_41190</name>
</gene>
<evidence type="ECO:0000313" key="1">
    <source>
        <dbReference type="EMBL" id="GAA6170305.1"/>
    </source>
</evidence>